<dbReference type="EMBL" id="QUNI01000001">
    <property type="protein sequence ID" value="REH01928.1"/>
    <property type="molecule type" value="Genomic_DNA"/>
</dbReference>
<reference evidence="1 2" key="1">
    <citation type="submission" date="2018-08" db="EMBL/GenBank/DDBJ databases">
        <title>Genomic Encyclopedia of Archaeal and Bacterial Type Strains, Phase II (KMG-II): from individual species to whole genera.</title>
        <authorList>
            <person name="Goeker M."/>
        </authorList>
    </citation>
    <scope>NUCLEOTIDE SEQUENCE [LARGE SCALE GENOMIC DNA]</scope>
    <source>
        <strain evidence="1 2">DSM 100880</strain>
    </source>
</reference>
<dbReference type="AlphaFoldDB" id="A0A3E0EUT3"/>
<accession>A0A3E0EUT3</accession>
<protein>
    <submittedName>
        <fullName evidence="1">Uncharacterized protein</fullName>
    </submittedName>
</protein>
<proteinExistence type="predicted"/>
<dbReference type="Proteomes" id="UP000257136">
    <property type="component" value="Unassembled WGS sequence"/>
</dbReference>
<comment type="caution">
    <text evidence="1">The sequence shown here is derived from an EMBL/GenBank/DDBJ whole genome shotgun (WGS) entry which is preliminary data.</text>
</comment>
<evidence type="ECO:0000313" key="2">
    <source>
        <dbReference type="Proteomes" id="UP000257136"/>
    </source>
</evidence>
<gene>
    <name evidence="1" type="ORF">C8P67_101412</name>
</gene>
<evidence type="ECO:0000313" key="1">
    <source>
        <dbReference type="EMBL" id="REH01928.1"/>
    </source>
</evidence>
<sequence length="46" mass="5195">MINTGKEILKSKLQIPNSSTIGIWDFFIKNNAVFLLLNSKTNSLNQ</sequence>
<keyword evidence="2" id="KW-1185">Reference proteome</keyword>
<name>A0A3E0EUT3_9FLAO</name>
<organism evidence="1 2">
    <name type="scientific">Flavobacterium aquicola</name>
    <dbReference type="NCBI Taxonomy" id="1682742"/>
    <lineage>
        <taxon>Bacteria</taxon>
        <taxon>Pseudomonadati</taxon>
        <taxon>Bacteroidota</taxon>
        <taxon>Flavobacteriia</taxon>
        <taxon>Flavobacteriales</taxon>
        <taxon>Flavobacteriaceae</taxon>
        <taxon>Flavobacterium</taxon>
    </lineage>
</organism>